<protein>
    <submittedName>
        <fullName evidence="14">Uncharacterized protein</fullName>
    </submittedName>
</protein>
<dbReference type="PROSITE" id="PS50071">
    <property type="entry name" value="HOMEOBOX_2"/>
    <property type="match status" value="1"/>
</dbReference>
<dbReference type="SUPFAM" id="SSF55961">
    <property type="entry name" value="Bet v1-like"/>
    <property type="match status" value="2"/>
</dbReference>
<feature type="region of interest" description="Disordered" evidence="11">
    <location>
        <begin position="1"/>
        <end position="37"/>
    </location>
</feature>
<dbReference type="InterPro" id="IPR017970">
    <property type="entry name" value="Homeobox_CS"/>
</dbReference>
<evidence type="ECO:0000313" key="14">
    <source>
        <dbReference type="EMBL" id="CAL0334493.1"/>
    </source>
</evidence>
<evidence type="ECO:0000313" key="15">
    <source>
        <dbReference type="Proteomes" id="UP001497480"/>
    </source>
</evidence>
<feature type="domain" description="START" evidence="13">
    <location>
        <begin position="144"/>
        <end position="380"/>
    </location>
</feature>
<reference evidence="14 15" key="1">
    <citation type="submission" date="2024-03" db="EMBL/GenBank/DDBJ databases">
        <authorList>
            <person name="Martinez-Hernandez J."/>
        </authorList>
    </citation>
    <scope>NUCLEOTIDE SEQUENCE [LARGE SCALE GENOMIC DNA]</scope>
</reference>
<dbReference type="Proteomes" id="UP001497480">
    <property type="component" value="Unassembled WGS sequence"/>
</dbReference>
<sequence>MASSSRILSDVRDVEEEGESSPEREKAKSSNYMRHSHDQIAKLEELFKQQPNPDENQKDQIAKDLGLTPKQIKFWFQNKRTQKKIKKAHELVETYTEEPGSQSELQLDLTLGIGCSHDPSPAIFANSSEVQNVSPNPGPASDESRMPKAQMIGAATAAKDELVRLLSTNEPLWVKSPTDDRRLILHPICYERFFPRVSPLIKSSKAREESSKGSRIVGINSKRLIDMVMNSETWAHLFPSIISEAHTIQVVEKGSFENRSGAILLMYVDMHVLSPSVPSREFYFLRYCAQIEDGIWVITDVSFDYLEEKTIPSSCWRFPSGCLIREMPNAFSEVTWVEHVEVDENIPQHSLYKDVVSSNIAYGAERWLSELSRMSYRLSSFMPNYIPCDDAGAVISVPEGRKGLIKLSHRMMKNFTEMLNMSKGSSQQIIMSEGVWISVKENIKHGHGNAKSLVVATSFWVPNPSNDIVHFFIDAKNRAKWDFHSRENNPLLELCRISNKPRSANFISVFQETKPAMPRERALIIQETFMTHLGSYIVYAPINVDDLSMTIRGHDSSKVFLLPSGITISEVSESSVEEASSSSRNHGATRGSLVTVALQIEISGAINSDSVEAAKALVISTMMKIKDGLNFCDLV</sequence>
<proteinExistence type="inferred from homology"/>
<evidence type="ECO:0000256" key="10">
    <source>
        <dbReference type="RuleBase" id="RU000682"/>
    </source>
</evidence>
<name>A0AAV1YKN3_LUPLU</name>
<feature type="DNA-binding region" description="Homeobox" evidence="9">
    <location>
        <begin position="28"/>
        <end position="87"/>
    </location>
</feature>
<dbReference type="SMART" id="SM00234">
    <property type="entry name" value="START"/>
    <property type="match status" value="1"/>
</dbReference>
<accession>A0AAV1YKN3</accession>
<evidence type="ECO:0000256" key="6">
    <source>
        <dbReference type="ARBA" id="ARBA00023155"/>
    </source>
</evidence>
<comment type="similarity">
    <text evidence="2">Belongs to the HD-ZIP homeobox family. Class IV subfamily.</text>
</comment>
<dbReference type="PANTHER" id="PTHR45654">
    <property type="entry name" value="HOMEOBOX-LEUCINE ZIPPER PROTEIN MERISTEM L1"/>
    <property type="match status" value="1"/>
</dbReference>
<dbReference type="GO" id="GO:0008289">
    <property type="term" value="F:lipid binding"/>
    <property type="evidence" value="ECO:0007669"/>
    <property type="project" value="InterPro"/>
</dbReference>
<dbReference type="InterPro" id="IPR009057">
    <property type="entry name" value="Homeodomain-like_sf"/>
</dbReference>
<evidence type="ECO:0000256" key="3">
    <source>
        <dbReference type="ARBA" id="ARBA00023015"/>
    </source>
</evidence>
<keyword evidence="8 9" id="KW-0539">Nucleus</keyword>
<evidence type="ECO:0000256" key="11">
    <source>
        <dbReference type="SAM" id="MobiDB-lite"/>
    </source>
</evidence>
<dbReference type="GO" id="GO:0003677">
    <property type="term" value="F:DNA binding"/>
    <property type="evidence" value="ECO:0007669"/>
    <property type="project" value="UniProtKB-UniRule"/>
</dbReference>
<dbReference type="InterPro" id="IPR002913">
    <property type="entry name" value="START_lipid-bd_dom"/>
</dbReference>
<dbReference type="PROSITE" id="PS00027">
    <property type="entry name" value="HOMEOBOX_1"/>
    <property type="match status" value="1"/>
</dbReference>
<keyword evidence="4" id="KW-0175">Coiled coil</keyword>
<dbReference type="PROSITE" id="PS50848">
    <property type="entry name" value="START"/>
    <property type="match status" value="1"/>
</dbReference>
<evidence type="ECO:0000256" key="8">
    <source>
        <dbReference type="ARBA" id="ARBA00023242"/>
    </source>
</evidence>
<keyword evidence="15" id="KW-1185">Reference proteome</keyword>
<keyword evidence="3" id="KW-0805">Transcription regulation</keyword>
<evidence type="ECO:0000256" key="1">
    <source>
        <dbReference type="ARBA" id="ARBA00004123"/>
    </source>
</evidence>
<dbReference type="Pfam" id="PF00046">
    <property type="entry name" value="Homeodomain"/>
    <property type="match status" value="1"/>
</dbReference>
<comment type="subcellular location">
    <subcellularLocation>
        <location evidence="1 9 10">Nucleus</location>
    </subcellularLocation>
</comment>
<evidence type="ECO:0000259" key="13">
    <source>
        <dbReference type="PROSITE" id="PS50848"/>
    </source>
</evidence>
<dbReference type="Pfam" id="PF01852">
    <property type="entry name" value="START"/>
    <property type="match status" value="1"/>
</dbReference>
<gene>
    <name evidence="14" type="ORF">LLUT_LOCUS35553</name>
</gene>
<dbReference type="Gene3D" id="1.10.10.60">
    <property type="entry name" value="Homeodomain-like"/>
    <property type="match status" value="1"/>
</dbReference>
<dbReference type="SUPFAM" id="SSF46689">
    <property type="entry name" value="Homeodomain-like"/>
    <property type="match status" value="1"/>
</dbReference>
<dbReference type="GO" id="GO:0000981">
    <property type="term" value="F:DNA-binding transcription factor activity, RNA polymerase II-specific"/>
    <property type="evidence" value="ECO:0007669"/>
    <property type="project" value="InterPro"/>
</dbReference>
<feature type="domain" description="Homeobox" evidence="12">
    <location>
        <begin position="26"/>
        <end position="86"/>
    </location>
</feature>
<dbReference type="AlphaFoldDB" id="A0AAV1YKN3"/>
<comment type="caution">
    <text evidence="14">The sequence shown here is derived from an EMBL/GenBank/DDBJ whole genome shotgun (WGS) entry which is preliminary data.</text>
</comment>
<dbReference type="InterPro" id="IPR001356">
    <property type="entry name" value="HD"/>
</dbReference>
<dbReference type="PANTHER" id="PTHR45654:SF9">
    <property type="entry name" value="HOMEOBOX-LEUCINE ZIPPER PROTEIN HDG10-RELATED"/>
    <property type="match status" value="1"/>
</dbReference>
<dbReference type="Gene3D" id="3.30.530.20">
    <property type="match status" value="1"/>
</dbReference>
<dbReference type="SMART" id="SM00389">
    <property type="entry name" value="HOX"/>
    <property type="match status" value="1"/>
</dbReference>
<dbReference type="GO" id="GO:0005634">
    <property type="term" value="C:nucleus"/>
    <property type="evidence" value="ECO:0007669"/>
    <property type="project" value="UniProtKB-SubCell"/>
</dbReference>
<dbReference type="InterPro" id="IPR042160">
    <property type="entry name" value="HD-Zip_IV"/>
</dbReference>
<evidence type="ECO:0000259" key="12">
    <source>
        <dbReference type="PROSITE" id="PS50071"/>
    </source>
</evidence>
<dbReference type="CDD" id="cd08875">
    <property type="entry name" value="START_ArGLABRA2_like"/>
    <property type="match status" value="1"/>
</dbReference>
<dbReference type="InterPro" id="IPR057993">
    <property type="entry name" value="HD-Zip_IV_C"/>
</dbReference>
<evidence type="ECO:0000256" key="9">
    <source>
        <dbReference type="PROSITE-ProRule" id="PRU00108"/>
    </source>
</evidence>
<evidence type="ECO:0000256" key="4">
    <source>
        <dbReference type="ARBA" id="ARBA00023054"/>
    </source>
</evidence>
<dbReference type="EMBL" id="CAXHTB010000026">
    <property type="protein sequence ID" value="CAL0334493.1"/>
    <property type="molecule type" value="Genomic_DNA"/>
</dbReference>
<keyword evidence="6 9" id="KW-0371">Homeobox</keyword>
<dbReference type="InterPro" id="IPR023393">
    <property type="entry name" value="START-like_dom_sf"/>
</dbReference>
<keyword evidence="5 9" id="KW-0238">DNA-binding</keyword>
<evidence type="ECO:0000256" key="7">
    <source>
        <dbReference type="ARBA" id="ARBA00023163"/>
    </source>
</evidence>
<dbReference type="Pfam" id="PF25797">
    <property type="entry name" value="PDF2_C"/>
    <property type="match status" value="1"/>
</dbReference>
<organism evidence="14 15">
    <name type="scientific">Lupinus luteus</name>
    <name type="common">European yellow lupine</name>
    <dbReference type="NCBI Taxonomy" id="3873"/>
    <lineage>
        <taxon>Eukaryota</taxon>
        <taxon>Viridiplantae</taxon>
        <taxon>Streptophyta</taxon>
        <taxon>Embryophyta</taxon>
        <taxon>Tracheophyta</taxon>
        <taxon>Spermatophyta</taxon>
        <taxon>Magnoliopsida</taxon>
        <taxon>eudicotyledons</taxon>
        <taxon>Gunneridae</taxon>
        <taxon>Pentapetalae</taxon>
        <taxon>rosids</taxon>
        <taxon>fabids</taxon>
        <taxon>Fabales</taxon>
        <taxon>Fabaceae</taxon>
        <taxon>Papilionoideae</taxon>
        <taxon>50 kb inversion clade</taxon>
        <taxon>genistoids sensu lato</taxon>
        <taxon>core genistoids</taxon>
        <taxon>Genisteae</taxon>
        <taxon>Lupinus</taxon>
    </lineage>
</organism>
<dbReference type="CDD" id="cd00086">
    <property type="entry name" value="homeodomain"/>
    <property type="match status" value="1"/>
</dbReference>
<keyword evidence="7" id="KW-0804">Transcription</keyword>
<evidence type="ECO:0000256" key="5">
    <source>
        <dbReference type="ARBA" id="ARBA00023125"/>
    </source>
</evidence>
<evidence type="ECO:0000256" key="2">
    <source>
        <dbReference type="ARBA" id="ARBA00006789"/>
    </source>
</evidence>